<keyword evidence="8" id="KW-0472">Membrane</keyword>
<evidence type="ECO:0000256" key="10">
    <source>
        <dbReference type="ARBA" id="ARBA00023277"/>
    </source>
</evidence>
<evidence type="ECO:0000256" key="5">
    <source>
        <dbReference type="ARBA" id="ARBA00022525"/>
    </source>
</evidence>
<dbReference type="GO" id="GO:0071555">
    <property type="term" value="P:cell wall organization"/>
    <property type="evidence" value="ECO:0007669"/>
    <property type="project" value="UniProtKB-KW"/>
</dbReference>
<evidence type="ECO:0000256" key="14">
    <source>
        <dbReference type="ARBA" id="ARBA00042373"/>
    </source>
</evidence>
<dbReference type="InterPro" id="IPR017853">
    <property type="entry name" value="GH"/>
</dbReference>
<evidence type="ECO:0000256" key="13">
    <source>
        <dbReference type="ARBA" id="ARBA00037649"/>
    </source>
</evidence>
<dbReference type="STRING" id="1484053.SAMN05444274_103450"/>
<dbReference type="GO" id="GO:0005886">
    <property type="term" value="C:plasma membrane"/>
    <property type="evidence" value="ECO:0007669"/>
    <property type="project" value="UniProtKB-SubCell"/>
</dbReference>
<dbReference type="RefSeq" id="WP_073000652.1">
    <property type="nucleotide sequence ID" value="NZ_FQUM01000003.1"/>
</dbReference>
<gene>
    <name evidence="16" type="ORF">SAMN05444274_103450</name>
</gene>
<dbReference type="Gene3D" id="3.20.20.80">
    <property type="entry name" value="Glycosidases"/>
    <property type="match status" value="1"/>
</dbReference>
<proteinExistence type="predicted"/>
<comment type="subcellular location">
    <subcellularLocation>
        <location evidence="2">Cell membrane</location>
    </subcellularLocation>
    <subcellularLocation>
        <location evidence="1">Secreted</location>
        <location evidence="1">Cell wall</location>
    </subcellularLocation>
</comment>
<evidence type="ECO:0000256" key="12">
    <source>
        <dbReference type="ARBA" id="ARBA00023326"/>
    </source>
</evidence>
<dbReference type="SUPFAM" id="SSF51445">
    <property type="entry name" value="(Trans)glycosidases"/>
    <property type="match status" value="1"/>
</dbReference>
<comment type="function">
    <text evidence="13">Glucanases play a role in cell expansion during growth, in cell-cell fusion during mating, and in spore release during sporulation. This enzyme may be involved in beta-glucan degradation. Active on laminarin and lichenan.</text>
</comment>
<dbReference type="OrthoDB" id="9806824at2"/>
<keyword evidence="7" id="KW-0378">Hydrolase</keyword>
<dbReference type="PANTHER" id="PTHR16631">
    <property type="entry name" value="GLUCAN 1,3-BETA-GLUCOSIDASE"/>
    <property type="match status" value="1"/>
</dbReference>
<dbReference type="Pfam" id="PF00332">
    <property type="entry name" value="Glyco_hydro_17"/>
    <property type="match status" value="1"/>
</dbReference>
<evidence type="ECO:0000256" key="3">
    <source>
        <dbReference type="ARBA" id="ARBA00022475"/>
    </source>
</evidence>
<protein>
    <recommendedName>
        <fullName evidence="15">Endo-1,3-beta-glucanase btgC</fullName>
    </recommendedName>
    <alternativeName>
        <fullName evidence="14">Laminarinase btgC</fullName>
    </alternativeName>
</protein>
<evidence type="ECO:0000256" key="4">
    <source>
        <dbReference type="ARBA" id="ARBA00022512"/>
    </source>
</evidence>
<evidence type="ECO:0000256" key="6">
    <source>
        <dbReference type="ARBA" id="ARBA00022729"/>
    </source>
</evidence>
<keyword evidence="17" id="KW-1185">Reference proteome</keyword>
<evidence type="ECO:0000256" key="8">
    <source>
        <dbReference type="ARBA" id="ARBA00023136"/>
    </source>
</evidence>
<accession>A0A1M4YTU5</accession>
<keyword evidence="6" id="KW-0732">Signal</keyword>
<keyword evidence="10" id="KW-0119">Carbohydrate metabolism</keyword>
<evidence type="ECO:0000256" key="11">
    <source>
        <dbReference type="ARBA" id="ARBA00023316"/>
    </source>
</evidence>
<keyword evidence="3" id="KW-1003">Cell membrane</keyword>
<dbReference type="GO" id="GO:0004553">
    <property type="term" value="F:hydrolase activity, hydrolyzing O-glycosyl compounds"/>
    <property type="evidence" value="ECO:0007669"/>
    <property type="project" value="InterPro"/>
</dbReference>
<evidence type="ECO:0000256" key="1">
    <source>
        <dbReference type="ARBA" id="ARBA00004191"/>
    </source>
</evidence>
<dbReference type="InterPro" id="IPR000490">
    <property type="entry name" value="Glyco_hydro_17"/>
</dbReference>
<evidence type="ECO:0000313" key="17">
    <source>
        <dbReference type="Proteomes" id="UP000184164"/>
    </source>
</evidence>
<keyword evidence="11" id="KW-0961">Cell wall biogenesis/degradation</keyword>
<dbReference type="AlphaFoldDB" id="A0A1M4YTU5"/>
<dbReference type="Proteomes" id="UP000184164">
    <property type="component" value="Unassembled WGS sequence"/>
</dbReference>
<reference evidence="16 17" key="1">
    <citation type="submission" date="2016-11" db="EMBL/GenBank/DDBJ databases">
        <authorList>
            <person name="Jaros S."/>
            <person name="Januszkiewicz K."/>
            <person name="Wedrychowicz H."/>
        </authorList>
    </citation>
    <scope>NUCLEOTIDE SEQUENCE [LARGE SCALE GENOMIC DNA]</scope>
    <source>
        <strain evidence="16 17">DSM 26910</strain>
    </source>
</reference>
<keyword evidence="9" id="KW-0325">Glycoprotein</keyword>
<dbReference type="GO" id="GO:0000272">
    <property type="term" value="P:polysaccharide catabolic process"/>
    <property type="evidence" value="ECO:0007669"/>
    <property type="project" value="UniProtKB-KW"/>
</dbReference>
<sequence length="296" mass="33860">MSFRSEKILSLAGEDFQQKSIGDLIAMYNELLDSGVHGLCFSAYKEGQAPGSIISADQIRERIQIIKPHTNWIRTFSCTDGNEQIPAIAKEYGLKVMVGAWLSDDKEKNEQEIENLVRVVKVGDADLVAVGNEVLYREELTEEELLEYIFRVKQMIPGAKVGYVDAYYEFINRPAVTDACDVIYANCYPFWEGCHIDYSHVYMKNMYYGVLQIAKGKKVIISETGWPNKGTAFEVSEPSAENALRYFINTQKWSKEENIEVMYFSSFDESWKIEDEGDVGVYWGLWDKNGKRKYGS</sequence>
<dbReference type="PANTHER" id="PTHR16631:SF17">
    <property type="entry name" value="GLUCAN ENDO-1,3-BETA-GLUCOSIDASE BTGC"/>
    <property type="match status" value="1"/>
</dbReference>
<organism evidence="16 17">
    <name type="scientific">Mariniphaga anaerophila</name>
    <dbReference type="NCBI Taxonomy" id="1484053"/>
    <lineage>
        <taxon>Bacteria</taxon>
        <taxon>Pseudomonadati</taxon>
        <taxon>Bacteroidota</taxon>
        <taxon>Bacteroidia</taxon>
        <taxon>Marinilabiliales</taxon>
        <taxon>Prolixibacteraceae</taxon>
        <taxon>Mariniphaga</taxon>
    </lineage>
</organism>
<evidence type="ECO:0000256" key="2">
    <source>
        <dbReference type="ARBA" id="ARBA00004236"/>
    </source>
</evidence>
<dbReference type="InterPro" id="IPR050732">
    <property type="entry name" value="Beta-glucan_modifiers"/>
</dbReference>
<keyword evidence="5" id="KW-0964">Secreted</keyword>
<evidence type="ECO:0000256" key="9">
    <source>
        <dbReference type="ARBA" id="ARBA00023180"/>
    </source>
</evidence>
<evidence type="ECO:0000256" key="15">
    <source>
        <dbReference type="ARBA" id="ARBA00043078"/>
    </source>
</evidence>
<keyword evidence="12" id="KW-0624">Polysaccharide degradation</keyword>
<evidence type="ECO:0000313" key="16">
    <source>
        <dbReference type="EMBL" id="SHF08746.1"/>
    </source>
</evidence>
<name>A0A1M4YTU5_9BACT</name>
<evidence type="ECO:0000256" key="7">
    <source>
        <dbReference type="ARBA" id="ARBA00022801"/>
    </source>
</evidence>
<keyword evidence="4" id="KW-0134">Cell wall</keyword>
<dbReference type="EMBL" id="FQUM01000003">
    <property type="protein sequence ID" value="SHF08746.1"/>
    <property type="molecule type" value="Genomic_DNA"/>
</dbReference>